<keyword evidence="1" id="KW-1185">Reference proteome</keyword>
<dbReference type="AlphaFoldDB" id="A0A915I901"/>
<protein>
    <submittedName>
        <fullName evidence="2">Uncharacterized protein</fullName>
    </submittedName>
</protein>
<reference evidence="2" key="1">
    <citation type="submission" date="2022-11" db="UniProtKB">
        <authorList>
            <consortium name="WormBaseParasite"/>
        </authorList>
    </citation>
    <scope>IDENTIFICATION</scope>
</reference>
<dbReference type="Proteomes" id="UP000887565">
    <property type="component" value="Unplaced"/>
</dbReference>
<evidence type="ECO:0000313" key="1">
    <source>
        <dbReference type="Proteomes" id="UP000887565"/>
    </source>
</evidence>
<name>A0A915I901_ROMCU</name>
<sequence>MIETNRRNFDKFLEKSFNVGPNAGRFGANRFLIEQRQQKFSGGSRNETSKYQHMITEWKCSIQSAPWGG</sequence>
<accession>A0A915I901</accession>
<evidence type="ECO:0000313" key="2">
    <source>
        <dbReference type="WBParaSite" id="nRc.2.0.1.t09785-RA"/>
    </source>
</evidence>
<organism evidence="1 2">
    <name type="scientific">Romanomermis culicivorax</name>
    <name type="common">Nematode worm</name>
    <dbReference type="NCBI Taxonomy" id="13658"/>
    <lineage>
        <taxon>Eukaryota</taxon>
        <taxon>Metazoa</taxon>
        <taxon>Ecdysozoa</taxon>
        <taxon>Nematoda</taxon>
        <taxon>Enoplea</taxon>
        <taxon>Dorylaimia</taxon>
        <taxon>Mermithida</taxon>
        <taxon>Mermithoidea</taxon>
        <taxon>Mermithidae</taxon>
        <taxon>Romanomermis</taxon>
    </lineage>
</organism>
<proteinExistence type="predicted"/>
<dbReference type="WBParaSite" id="nRc.2.0.1.t09785-RA">
    <property type="protein sequence ID" value="nRc.2.0.1.t09785-RA"/>
    <property type="gene ID" value="nRc.2.0.1.g09785"/>
</dbReference>